<organism evidence="12 13">
    <name type="scientific">Rariglobus hedericola</name>
    <dbReference type="NCBI Taxonomy" id="2597822"/>
    <lineage>
        <taxon>Bacteria</taxon>
        <taxon>Pseudomonadati</taxon>
        <taxon>Verrucomicrobiota</taxon>
        <taxon>Opitutia</taxon>
        <taxon>Opitutales</taxon>
        <taxon>Opitutaceae</taxon>
        <taxon>Rariglobus</taxon>
    </lineage>
</organism>
<dbReference type="GO" id="GO:0016829">
    <property type="term" value="F:lyase activity"/>
    <property type="evidence" value="ECO:0007669"/>
    <property type="project" value="InterPro"/>
</dbReference>
<dbReference type="Pfam" id="PF07940">
    <property type="entry name" value="Hepar_II_III_C"/>
    <property type="match status" value="1"/>
</dbReference>
<dbReference type="GO" id="GO:0047757">
    <property type="term" value="F:chondroitin-glucuronate 5-epimerase activity"/>
    <property type="evidence" value="ECO:0007669"/>
    <property type="project" value="TreeGrafter"/>
</dbReference>
<dbReference type="Pfam" id="PF16332">
    <property type="entry name" value="DUF4962"/>
    <property type="match status" value="1"/>
</dbReference>
<dbReference type="InterPro" id="IPR032518">
    <property type="entry name" value="HepII_N"/>
</dbReference>
<dbReference type="AlphaFoldDB" id="A0A556QP70"/>
<keyword evidence="13" id="KW-1185">Reference proteome</keyword>
<keyword evidence="6" id="KW-0472">Membrane</keyword>
<comment type="subcellular location">
    <subcellularLocation>
        <location evidence="2">Cell envelope</location>
    </subcellularLocation>
    <subcellularLocation>
        <location evidence="1">Membrane</location>
        <topology evidence="1">Multi-pass membrane protein</topology>
    </subcellularLocation>
</comment>
<keyword evidence="5" id="KW-1133">Transmembrane helix</keyword>
<evidence type="ECO:0000256" key="2">
    <source>
        <dbReference type="ARBA" id="ARBA00004196"/>
    </source>
</evidence>
<feature type="signal peptide" evidence="9">
    <location>
        <begin position="1"/>
        <end position="21"/>
    </location>
</feature>
<dbReference type="GO" id="GO:0016020">
    <property type="term" value="C:membrane"/>
    <property type="evidence" value="ECO:0007669"/>
    <property type="project" value="UniProtKB-SubCell"/>
</dbReference>
<evidence type="ECO:0000256" key="4">
    <source>
        <dbReference type="ARBA" id="ARBA00022729"/>
    </source>
</evidence>
<evidence type="ECO:0000259" key="10">
    <source>
        <dbReference type="Pfam" id="PF07940"/>
    </source>
</evidence>
<dbReference type="InterPro" id="IPR052447">
    <property type="entry name" value="Dermatan-Sulfate_Isomerase"/>
</dbReference>
<evidence type="ECO:0000256" key="8">
    <source>
        <dbReference type="ARBA" id="ARBA00023235"/>
    </source>
</evidence>
<evidence type="ECO:0000256" key="7">
    <source>
        <dbReference type="ARBA" id="ARBA00023180"/>
    </source>
</evidence>
<dbReference type="InterPro" id="IPR008929">
    <property type="entry name" value="Chondroitin_lyas"/>
</dbReference>
<evidence type="ECO:0000313" key="13">
    <source>
        <dbReference type="Proteomes" id="UP000315648"/>
    </source>
</evidence>
<dbReference type="Gene3D" id="1.50.10.100">
    <property type="entry name" value="Chondroitin AC/alginate lyase"/>
    <property type="match status" value="1"/>
</dbReference>
<dbReference type="Gene3D" id="2.70.98.70">
    <property type="match status" value="1"/>
</dbReference>
<accession>A0A556QP70</accession>
<proteinExistence type="predicted"/>
<dbReference type="OrthoDB" id="182272at2"/>
<evidence type="ECO:0000256" key="5">
    <source>
        <dbReference type="ARBA" id="ARBA00022989"/>
    </source>
</evidence>
<evidence type="ECO:0000256" key="1">
    <source>
        <dbReference type="ARBA" id="ARBA00004141"/>
    </source>
</evidence>
<evidence type="ECO:0000256" key="9">
    <source>
        <dbReference type="SAM" id="SignalP"/>
    </source>
</evidence>
<gene>
    <name evidence="12" type="ORF">FPL22_03810</name>
</gene>
<evidence type="ECO:0000259" key="11">
    <source>
        <dbReference type="Pfam" id="PF16332"/>
    </source>
</evidence>
<comment type="caution">
    <text evidence="12">The sequence shown here is derived from an EMBL/GenBank/DDBJ whole genome shotgun (WGS) entry which is preliminary data.</text>
</comment>
<dbReference type="PANTHER" id="PTHR15532:SF5">
    <property type="entry name" value="SULFOTRANSFERASE DOMAIN-CONTAINING PROTEIN"/>
    <property type="match status" value="1"/>
</dbReference>
<dbReference type="SUPFAM" id="SSF48230">
    <property type="entry name" value="Chondroitin AC/alginate lyase"/>
    <property type="match status" value="1"/>
</dbReference>
<dbReference type="RefSeq" id="WP_144228776.1">
    <property type="nucleotide sequence ID" value="NZ_CBCRVV010000021.1"/>
</dbReference>
<feature type="chain" id="PRO_5022020229" evidence="9">
    <location>
        <begin position="22"/>
        <end position="714"/>
    </location>
</feature>
<name>A0A556QP70_9BACT</name>
<dbReference type="Proteomes" id="UP000315648">
    <property type="component" value="Unassembled WGS sequence"/>
</dbReference>
<keyword evidence="3" id="KW-0812">Transmembrane</keyword>
<sequence length="714" mass="78789">MKYFFYRAVAFFLAGTCLVFPAELSSGSAGATRAKWTGSFPAPTLVDDLDLPQTPVTAGYTVARPRLLFSAMDRDELRRKARENPALWQPVLNNARRVLDPAATPSPEDVTHGKTYWRIECVQSAALAWFVTGETRYRDGAIRWLLAHCREPVWGTNFRPNIDLQASWYLYYLSVAYDLLHGEMSRADATVIRAGLAAHAKAIFDDFDPVARTAAIRYDQNHTYTPTVALIAASLALLGEEPAADMWLERARAVLRRCRYVLGEDGYYYEGVGYWIYALHWHVRAAELLGRATGEKLMELPALRDNWRYALHLSLPGKPWAFDVGDTGLWKGDHQRPDIRVTGSSLLWSVARATGSRESRAAADLLGMRLPETDGASSAFLWFDNRHEPRPLAEIAPYHYFQDHGVVAWRSGWGTGDTAMLFRCGPPLGHAAAAKLGQLKDWVPNAGHVHADIGAFYLYAKGAYLAVGTGYTAEKWTRDHNTLLVDGKGQAMDGAYHNEHGVPYEQLDGARIDRVSLTKDYGFASGEFGGAYTRQVKNVNLRRSVLTTARWMLVADDFRAEDGAARRLTWLCHADAPFVAEPTASGFSHIARLPQAGLAVLTLTPVAEGLNAEASDTVVMAGMAPGKGRAEKHGYQLALTQRDPAVAIRFVNLLVPLAQGEAPPVVEGVIAKQEEKTISFGLKWPDGRTERVRVDLGWTPGKSSETGPVEIAPR</sequence>
<protein>
    <submittedName>
        <fullName evidence="12">DUF4962 domain-containing protein</fullName>
    </submittedName>
</protein>
<feature type="domain" description="Heparinase II/III-like C-terminal" evidence="10">
    <location>
        <begin position="398"/>
        <end position="609"/>
    </location>
</feature>
<evidence type="ECO:0000256" key="3">
    <source>
        <dbReference type="ARBA" id="ARBA00022692"/>
    </source>
</evidence>
<dbReference type="PANTHER" id="PTHR15532">
    <property type="match status" value="1"/>
</dbReference>
<keyword evidence="8" id="KW-0413">Isomerase</keyword>
<reference evidence="12 13" key="1">
    <citation type="submission" date="2019-07" db="EMBL/GenBank/DDBJ databases">
        <title>Description of 53C-WASEF.</title>
        <authorList>
            <person name="Pitt A."/>
            <person name="Hahn M.W."/>
        </authorList>
    </citation>
    <scope>NUCLEOTIDE SEQUENCE [LARGE SCALE GENOMIC DNA]</scope>
    <source>
        <strain evidence="12 13">53C-WASEF</strain>
    </source>
</reference>
<dbReference type="GO" id="GO:0030313">
    <property type="term" value="C:cell envelope"/>
    <property type="evidence" value="ECO:0007669"/>
    <property type="project" value="UniProtKB-SubCell"/>
</dbReference>
<evidence type="ECO:0000256" key="6">
    <source>
        <dbReference type="ARBA" id="ARBA00023136"/>
    </source>
</evidence>
<evidence type="ECO:0000313" key="12">
    <source>
        <dbReference type="EMBL" id="TSJ78435.1"/>
    </source>
</evidence>
<dbReference type="InterPro" id="IPR012480">
    <property type="entry name" value="Hepar_II_III_C"/>
</dbReference>
<dbReference type="EMBL" id="VMBG01000001">
    <property type="protein sequence ID" value="TSJ78435.1"/>
    <property type="molecule type" value="Genomic_DNA"/>
</dbReference>
<keyword evidence="4 9" id="KW-0732">Signal</keyword>
<feature type="domain" description="Heparinase II N-terminal" evidence="11">
    <location>
        <begin position="122"/>
        <end position="315"/>
    </location>
</feature>
<keyword evidence="7" id="KW-0325">Glycoprotein</keyword>